<dbReference type="NCBIfam" id="TIGR01571">
    <property type="entry name" value="A_thal_Cys_rich"/>
    <property type="match status" value="1"/>
</dbReference>
<dbReference type="PANTHER" id="PTHR15907">
    <property type="entry name" value="DUF614 FAMILY PROTEIN-RELATED"/>
    <property type="match status" value="1"/>
</dbReference>
<name>A0A8H6T0N0_9AGAR</name>
<protein>
    <submittedName>
        <fullName evidence="1">HD domain-containing protein</fullName>
    </submittedName>
</protein>
<dbReference type="InterPro" id="IPR006461">
    <property type="entry name" value="PLAC_motif_containing"/>
</dbReference>
<dbReference type="OrthoDB" id="1045822at2759"/>
<keyword evidence="2" id="KW-1185">Reference proteome</keyword>
<proteinExistence type="predicted"/>
<dbReference type="GeneID" id="59342604"/>
<comment type="caution">
    <text evidence="1">The sequence shown here is derived from an EMBL/GenBank/DDBJ whole genome shotgun (WGS) entry which is preliminary data.</text>
</comment>
<evidence type="ECO:0000313" key="2">
    <source>
        <dbReference type="Proteomes" id="UP000636479"/>
    </source>
</evidence>
<dbReference type="Pfam" id="PF04749">
    <property type="entry name" value="PLAC8"/>
    <property type="match status" value="1"/>
</dbReference>
<organism evidence="1 2">
    <name type="scientific">Mycena indigotica</name>
    <dbReference type="NCBI Taxonomy" id="2126181"/>
    <lineage>
        <taxon>Eukaryota</taxon>
        <taxon>Fungi</taxon>
        <taxon>Dikarya</taxon>
        <taxon>Basidiomycota</taxon>
        <taxon>Agaricomycotina</taxon>
        <taxon>Agaricomycetes</taxon>
        <taxon>Agaricomycetidae</taxon>
        <taxon>Agaricales</taxon>
        <taxon>Marasmiineae</taxon>
        <taxon>Mycenaceae</taxon>
        <taxon>Mycena</taxon>
    </lineage>
</organism>
<dbReference type="Proteomes" id="UP000636479">
    <property type="component" value="Unassembled WGS sequence"/>
</dbReference>
<gene>
    <name evidence="1" type="ORF">MIND_00323100</name>
</gene>
<dbReference type="AlphaFoldDB" id="A0A8H6T0N0"/>
<accession>A0A8H6T0N0</accession>
<reference evidence="1" key="1">
    <citation type="submission" date="2020-05" db="EMBL/GenBank/DDBJ databases">
        <title>Mycena genomes resolve the evolution of fungal bioluminescence.</title>
        <authorList>
            <person name="Tsai I.J."/>
        </authorList>
    </citation>
    <scope>NUCLEOTIDE SEQUENCE</scope>
    <source>
        <strain evidence="1">171206Taipei</strain>
    </source>
</reference>
<dbReference type="EMBL" id="JACAZF010000003">
    <property type="protein sequence ID" value="KAF7309523.1"/>
    <property type="molecule type" value="Genomic_DNA"/>
</dbReference>
<sequence length="161" mass="17467">MAYQHQQPYVSQQPMGNMGMKIGGGNRNALGKPLNSNGQREWSHGLCDCFGDFGTCCCSCWCPCVVHGKNKQRMRHLENQGSPDPDGGSCCSGSCWAHCLLTSFFGVGCILQCLNRGEVRGRYGIEGGGCGDCCASCWCGPCDLTQVSREIELEEKSFGKY</sequence>
<evidence type="ECO:0000313" key="1">
    <source>
        <dbReference type="EMBL" id="KAF7309523.1"/>
    </source>
</evidence>
<dbReference type="RefSeq" id="XP_037222973.1">
    <property type="nucleotide sequence ID" value="XM_037360088.1"/>
</dbReference>